<accession>A0ABV8VUB3</accession>
<evidence type="ECO:0000313" key="1">
    <source>
        <dbReference type="EMBL" id="MFC4387507.1"/>
    </source>
</evidence>
<proteinExistence type="predicted"/>
<organism evidence="1 2">
    <name type="scientific">Gracilibacillus marinus</name>
    <dbReference type="NCBI Taxonomy" id="630535"/>
    <lineage>
        <taxon>Bacteria</taxon>
        <taxon>Bacillati</taxon>
        <taxon>Bacillota</taxon>
        <taxon>Bacilli</taxon>
        <taxon>Bacillales</taxon>
        <taxon>Bacillaceae</taxon>
        <taxon>Gracilibacillus</taxon>
    </lineage>
</organism>
<dbReference type="EMBL" id="JBHSDV010000001">
    <property type="protein sequence ID" value="MFC4387507.1"/>
    <property type="molecule type" value="Genomic_DNA"/>
</dbReference>
<name>A0ABV8VUB3_9BACI</name>
<sequence length="78" mass="9195">MLVKFEFKDKYETVSTINNQEIELSDAEVYALFQSDEISYPVDFGGSNSVKFAKIEKSEFNMYRPNEKHLHVTLRELR</sequence>
<reference evidence="2" key="1">
    <citation type="journal article" date="2019" name="Int. J. Syst. Evol. Microbiol.">
        <title>The Global Catalogue of Microorganisms (GCM) 10K type strain sequencing project: providing services to taxonomists for standard genome sequencing and annotation.</title>
        <authorList>
            <consortium name="The Broad Institute Genomics Platform"/>
            <consortium name="The Broad Institute Genome Sequencing Center for Infectious Disease"/>
            <person name="Wu L."/>
            <person name="Ma J."/>
        </authorList>
    </citation>
    <scope>NUCLEOTIDE SEQUENCE [LARGE SCALE GENOMIC DNA]</scope>
    <source>
        <strain evidence="2">KACC 14058</strain>
    </source>
</reference>
<protein>
    <submittedName>
        <fullName evidence="1">Uncharacterized protein</fullName>
    </submittedName>
</protein>
<dbReference type="RefSeq" id="WP_390197447.1">
    <property type="nucleotide sequence ID" value="NZ_JBHSDV010000001.1"/>
</dbReference>
<comment type="caution">
    <text evidence="1">The sequence shown here is derived from an EMBL/GenBank/DDBJ whole genome shotgun (WGS) entry which is preliminary data.</text>
</comment>
<dbReference type="Proteomes" id="UP001595880">
    <property type="component" value="Unassembled WGS sequence"/>
</dbReference>
<evidence type="ECO:0000313" key="2">
    <source>
        <dbReference type="Proteomes" id="UP001595880"/>
    </source>
</evidence>
<keyword evidence="2" id="KW-1185">Reference proteome</keyword>
<gene>
    <name evidence="1" type="ORF">ACFOZ1_06730</name>
</gene>